<reference evidence="5" key="1">
    <citation type="submission" date="2015-06" db="EMBL/GenBank/DDBJ databases">
        <authorList>
            <person name="Lim Y.L."/>
            <person name="Ee R."/>
            <person name="Yong D."/>
            <person name="How K.Y."/>
            <person name="Yin W.F."/>
            <person name="Chan K.G."/>
        </authorList>
    </citation>
    <scope>NUCLEOTIDE SEQUENCE [LARGE SCALE GENOMIC DNA]</scope>
    <source>
        <strain evidence="5">DSM 25325</strain>
    </source>
</reference>
<keyword evidence="1 4" id="KW-0413">Isomerase</keyword>
<dbReference type="AlphaFoldDB" id="A0A0G3EVA4"/>
<dbReference type="PATRIC" id="fig|445709.3.peg.3149"/>
<dbReference type="GO" id="GO:0004364">
    <property type="term" value="F:glutathione transferase activity"/>
    <property type="evidence" value="ECO:0007669"/>
    <property type="project" value="TreeGrafter"/>
</dbReference>
<dbReference type="RefSeq" id="WP_047215209.1">
    <property type="nucleotide sequence ID" value="NZ_CP011568.3"/>
</dbReference>
<protein>
    <recommendedName>
        <fullName evidence="1">2-hydroxychromene-2-carboxylate isomerase</fullName>
        <ecNumber evidence="1">5.99.1.4</ecNumber>
    </recommendedName>
</protein>
<dbReference type="InterPro" id="IPR014440">
    <property type="entry name" value="HCCAis_GSTk"/>
</dbReference>
<dbReference type="Pfam" id="PF01323">
    <property type="entry name" value="DSBA"/>
    <property type="match status" value="1"/>
</dbReference>
<sequence length="203" mass="22546">MTATSAIDFYFDFSSPYGYFASTVIDQLAARHGRSVQWHPILLGAIFKTTGMQPPVQYPLKGDYIWHDFARSARFHDIPYRRPSRFPLPTQAAARATLWAREALGSERAVTLARAIYRALFVDDVDISEPAEIVKIGAALGIDSGALEQGMQQPSIKEQLKTGVEQAMARGVFGSPYVIVDGESFWGFDRFAQIEALLQNGKI</sequence>
<dbReference type="Gene3D" id="3.40.30.10">
    <property type="entry name" value="Glutaredoxin"/>
    <property type="match status" value="1"/>
</dbReference>
<dbReference type="PIRSF" id="PIRSF006386">
    <property type="entry name" value="HCCAis_GSTk"/>
    <property type="match status" value="1"/>
</dbReference>
<dbReference type="InterPro" id="IPR001853">
    <property type="entry name" value="DSBA-like_thioredoxin_dom"/>
</dbReference>
<dbReference type="EC" id="5.99.1.4" evidence="1"/>
<dbReference type="GO" id="GO:0004602">
    <property type="term" value="F:glutathione peroxidase activity"/>
    <property type="evidence" value="ECO:0007669"/>
    <property type="project" value="TreeGrafter"/>
</dbReference>
<dbReference type="STRING" id="445709.ABW99_14885"/>
<gene>
    <name evidence="4" type="ORF">ABW99_14885</name>
</gene>
<evidence type="ECO:0000256" key="1">
    <source>
        <dbReference type="PIRNR" id="PIRNR006386"/>
    </source>
</evidence>
<comment type="similarity">
    <text evidence="1">Belongs to the GST superfamily. NadH family.</text>
</comment>
<evidence type="ECO:0000256" key="2">
    <source>
        <dbReference type="PIRSR" id="PIRSR006386-1"/>
    </source>
</evidence>
<keyword evidence="5" id="KW-1185">Reference proteome</keyword>
<feature type="active site" description="Nucleophile" evidence="2">
    <location>
        <position position="15"/>
    </location>
</feature>
<dbReference type="EMBL" id="CP011568">
    <property type="protein sequence ID" value="AKJ69312.1"/>
    <property type="molecule type" value="Genomic_DNA"/>
</dbReference>
<dbReference type="InterPro" id="IPR044087">
    <property type="entry name" value="NahD-like"/>
</dbReference>
<dbReference type="InterPro" id="IPR051924">
    <property type="entry name" value="GST_Kappa/NadH"/>
</dbReference>
<dbReference type="CDD" id="cd03022">
    <property type="entry name" value="DsbA_HCCA_Iso"/>
    <property type="match status" value="1"/>
</dbReference>
<evidence type="ECO:0000259" key="3">
    <source>
        <dbReference type="Pfam" id="PF01323"/>
    </source>
</evidence>
<dbReference type="PANTHER" id="PTHR42943:SF2">
    <property type="entry name" value="GLUTATHIONE S-TRANSFERASE KAPPA 1"/>
    <property type="match status" value="1"/>
</dbReference>
<proteinExistence type="inferred from homology"/>
<evidence type="ECO:0000313" key="5">
    <source>
        <dbReference type="Proteomes" id="UP000036700"/>
    </source>
</evidence>
<dbReference type="GO" id="GO:1901170">
    <property type="term" value="P:naphthalene catabolic process"/>
    <property type="evidence" value="ECO:0007669"/>
    <property type="project" value="InterPro"/>
</dbReference>
<dbReference type="InterPro" id="IPR036249">
    <property type="entry name" value="Thioredoxin-like_sf"/>
</dbReference>
<feature type="domain" description="DSBA-like thioredoxin" evidence="3">
    <location>
        <begin position="7"/>
        <end position="199"/>
    </location>
</feature>
<organism evidence="4 5">
    <name type="scientific">Pandoraea thiooxydans</name>
    <dbReference type="NCBI Taxonomy" id="445709"/>
    <lineage>
        <taxon>Bacteria</taxon>
        <taxon>Pseudomonadati</taxon>
        <taxon>Pseudomonadota</taxon>
        <taxon>Betaproteobacteria</taxon>
        <taxon>Burkholderiales</taxon>
        <taxon>Burkholderiaceae</taxon>
        <taxon>Pandoraea</taxon>
    </lineage>
</organism>
<dbReference type="KEGG" id="ptx:ABW99_14885"/>
<dbReference type="Proteomes" id="UP000036700">
    <property type="component" value="Chromosome"/>
</dbReference>
<evidence type="ECO:0000313" key="4">
    <source>
        <dbReference type="EMBL" id="AKJ69312.1"/>
    </source>
</evidence>
<dbReference type="GO" id="GO:0006749">
    <property type="term" value="P:glutathione metabolic process"/>
    <property type="evidence" value="ECO:0007669"/>
    <property type="project" value="TreeGrafter"/>
</dbReference>
<accession>A0A0G3EVA4</accession>
<dbReference type="OrthoDB" id="8560325at2"/>
<dbReference type="SUPFAM" id="SSF52833">
    <property type="entry name" value="Thioredoxin-like"/>
    <property type="match status" value="1"/>
</dbReference>
<dbReference type="GO" id="GO:0018845">
    <property type="term" value="F:2-hydroxychromene-2-carboxylate isomerase activity"/>
    <property type="evidence" value="ECO:0007669"/>
    <property type="project" value="UniProtKB-UniRule"/>
</dbReference>
<dbReference type="PANTHER" id="PTHR42943">
    <property type="entry name" value="GLUTATHIONE S-TRANSFERASE KAPPA"/>
    <property type="match status" value="1"/>
</dbReference>
<comment type="catalytic activity">
    <reaction evidence="1">
        <text>2-hydroxychromene-2-carboxylate = (3E)-4-(2-hydroxyphenyl)-2-oxobut-3-enoate</text>
        <dbReference type="Rhea" id="RHEA:27401"/>
        <dbReference type="ChEBI" id="CHEBI:59350"/>
        <dbReference type="ChEBI" id="CHEBI:59353"/>
        <dbReference type="EC" id="5.99.1.4"/>
    </reaction>
</comment>
<name>A0A0G3EVA4_9BURK</name>